<feature type="transmembrane region" description="Helical" evidence="7">
    <location>
        <begin position="49"/>
        <end position="70"/>
    </location>
</feature>
<dbReference type="PANTHER" id="PTHR34187">
    <property type="entry name" value="FGR18P"/>
    <property type="match status" value="1"/>
</dbReference>
<evidence type="ECO:0000256" key="7">
    <source>
        <dbReference type="SAM" id="Phobius"/>
    </source>
</evidence>
<evidence type="ECO:0000256" key="5">
    <source>
        <dbReference type="ARBA" id="ARBA00023136"/>
    </source>
</evidence>
<dbReference type="Pfam" id="PF02656">
    <property type="entry name" value="DUF202"/>
    <property type="match status" value="1"/>
</dbReference>
<keyword evidence="3 7" id="KW-0812">Transmembrane</keyword>
<evidence type="ECO:0000256" key="2">
    <source>
        <dbReference type="ARBA" id="ARBA00022475"/>
    </source>
</evidence>
<evidence type="ECO:0000256" key="1">
    <source>
        <dbReference type="ARBA" id="ARBA00004651"/>
    </source>
</evidence>
<evidence type="ECO:0000256" key="4">
    <source>
        <dbReference type="ARBA" id="ARBA00022989"/>
    </source>
</evidence>
<sequence length="140" mass="15833">MQTLRPNRMPSFNLKSDDNMTTPRQDKTPWWRQGKTPDYRFSLANERTFLAWIRTALAFLAGAVGIDQFTVHIDPLVRQGLALLLVVCAALLGGLAYRRWVSNEKAMRQESDMPYTSMLLIVTLFISLIAIALAAMILFG</sequence>
<dbReference type="Proteomes" id="UP001377830">
    <property type="component" value="Chromosome"/>
</dbReference>
<feature type="transmembrane region" description="Helical" evidence="7">
    <location>
        <begin position="118"/>
        <end position="139"/>
    </location>
</feature>
<name>A0AAN0MLQ2_9GAMM</name>
<evidence type="ECO:0000313" key="9">
    <source>
        <dbReference type="EMBL" id="BES85488.1"/>
    </source>
</evidence>
<keyword evidence="4 7" id="KW-1133">Transmembrane helix</keyword>
<evidence type="ECO:0000256" key="3">
    <source>
        <dbReference type="ARBA" id="ARBA00022692"/>
    </source>
</evidence>
<dbReference type="AlphaFoldDB" id="A0AAN0MLQ2"/>
<keyword evidence="5 7" id="KW-0472">Membrane</keyword>
<feature type="transmembrane region" description="Helical" evidence="7">
    <location>
        <begin position="76"/>
        <end position="97"/>
    </location>
</feature>
<protein>
    <recommendedName>
        <fullName evidence="8">DUF202 domain-containing protein</fullName>
    </recommendedName>
</protein>
<dbReference type="InterPro" id="IPR003807">
    <property type="entry name" value="DUF202"/>
</dbReference>
<accession>A0AAN0MLQ2</accession>
<feature type="domain" description="DUF202" evidence="8">
    <location>
        <begin position="40"/>
        <end position="106"/>
    </location>
</feature>
<keyword evidence="10" id="KW-1185">Reference proteome</keyword>
<gene>
    <name evidence="9" type="ORF">PEC302110_25850</name>
</gene>
<dbReference type="KEGG" id="parl:PEC302110_25850"/>
<feature type="region of interest" description="Disordered" evidence="6">
    <location>
        <begin position="1"/>
        <end position="30"/>
    </location>
</feature>
<dbReference type="GO" id="GO:0005886">
    <property type="term" value="C:plasma membrane"/>
    <property type="evidence" value="ECO:0007669"/>
    <property type="project" value="UniProtKB-SubCell"/>
</dbReference>
<proteinExistence type="predicted"/>
<keyword evidence="2" id="KW-1003">Cell membrane</keyword>
<dbReference type="PANTHER" id="PTHR34187:SF2">
    <property type="entry name" value="DUF202 DOMAIN-CONTAINING PROTEIN"/>
    <property type="match status" value="1"/>
</dbReference>
<evidence type="ECO:0000259" key="8">
    <source>
        <dbReference type="Pfam" id="PF02656"/>
    </source>
</evidence>
<organism evidence="9 10">
    <name type="scientific">Pectobacterium araliae</name>
    <dbReference type="NCBI Taxonomy" id="3073862"/>
    <lineage>
        <taxon>Bacteria</taxon>
        <taxon>Pseudomonadati</taxon>
        <taxon>Pseudomonadota</taxon>
        <taxon>Gammaproteobacteria</taxon>
        <taxon>Enterobacterales</taxon>
        <taxon>Pectobacteriaceae</taxon>
        <taxon>Pectobacterium</taxon>
    </lineage>
</organism>
<reference evidence="10" key="1">
    <citation type="journal article" date="2024" name="Int. J. Syst. Evol. Microbiol.">
        <title>Pectobacterium araliae sp. nov., a pathogen causing bacterial soft rot of Japanese angelica tree in Japan.</title>
        <authorList>
            <person name="Sawada H."/>
            <person name="Someya N."/>
            <person name="Morohoshi T."/>
            <person name="Ono M."/>
            <person name="Satou M."/>
        </authorList>
    </citation>
    <scope>NUCLEOTIDE SEQUENCE [LARGE SCALE GENOMIC DNA]</scope>
    <source>
        <strain evidence="10">MAFF 302110</strain>
    </source>
</reference>
<dbReference type="InterPro" id="IPR052053">
    <property type="entry name" value="IM_YidH-like"/>
</dbReference>
<evidence type="ECO:0000256" key="6">
    <source>
        <dbReference type="SAM" id="MobiDB-lite"/>
    </source>
</evidence>
<dbReference type="EMBL" id="AP028908">
    <property type="protein sequence ID" value="BES85488.1"/>
    <property type="molecule type" value="Genomic_DNA"/>
</dbReference>
<comment type="subcellular location">
    <subcellularLocation>
        <location evidence="1">Cell membrane</location>
        <topology evidence="1">Multi-pass membrane protein</topology>
    </subcellularLocation>
</comment>
<evidence type="ECO:0000313" key="10">
    <source>
        <dbReference type="Proteomes" id="UP001377830"/>
    </source>
</evidence>